<feature type="transmembrane region" description="Helical" evidence="7">
    <location>
        <begin position="96"/>
        <end position="116"/>
    </location>
</feature>
<dbReference type="OrthoDB" id="5954308at2759"/>
<dbReference type="PANTHER" id="PTHR35042:SF1">
    <property type="entry name" value="DUF1772-DOMAIN-CONTAINING PROTEIN"/>
    <property type="match status" value="1"/>
</dbReference>
<keyword evidence="5 7" id="KW-0472">Membrane</keyword>
<gene>
    <name evidence="8" type="ORF">N7456_001922</name>
</gene>
<dbReference type="Proteomes" id="UP001149165">
    <property type="component" value="Unassembled WGS sequence"/>
</dbReference>
<sequence length="168" mass="18040">MFGFRLAQVVGISGAAWLAGNVASLSTIVTPVLLQSHKEDNISSRLLAKQWRGLFEKGRSTNPPIAAGTASSLIYLAWAVRRGSPLYKSAAYSRSGLYIAAAILTVGIVPFTFVFMDPTNDVLIEKARSTSDSDPEVSELIKRWTRLNFGRSLLPLAAAVCGVVATII</sequence>
<evidence type="ECO:0000256" key="2">
    <source>
        <dbReference type="ARBA" id="ARBA00022692"/>
    </source>
</evidence>
<dbReference type="AlphaFoldDB" id="A0A9W9G7N4"/>
<reference evidence="8" key="2">
    <citation type="journal article" date="2023" name="IMA Fungus">
        <title>Comparative genomic study of the Penicillium genus elucidates a diverse pangenome and 15 lateral gene transfer events.</title>
        <authorList>
            <person name="Petersen C."/>
            <person name="Sorensen T."/>
            <person name="Nielsen M.R."/>
            <person name="Sondergaard T.E."/>
            <person name="Sorensen J.L."/>
            <person name="Fitzpatrick D.A."/>
            <person name="Frisvad J.C."/>
            <person name="Nielsen K.L."/>
        </authorList>
    </citation>
    <scope>NUCLEOTIDE SEQUENCE</scope>
    <source>
        <strain evidence="8">IBT 30069</strain>
    </source>
</reference>
<keyword evidence="9" id="KW-1185">Reference proteome</keyword>
<proteinExistence type="inferred from homology"/>
<keyword evidence="2 7" id="KW-0812">Transmembrane</keyword>
<evidence type="ECO:0000256" key="4">
    <source>
        <dbReference type="ARBA" id="ARBA00023033"/>
    </source>
</evidence>
<dbReference type="Pfam" id="PF08592">
    <property type="entry name" value="Anthrone_oxy"/>
    <property type="match status" value="1"/>
</dbReference>
<evidence type="ECO:0000313" key="8">
    <source>
        <dbReference type="EMBL" id="KAJ5113388.1"/>
    </source>
</evidence>
<reference evidence="8" key="1">
    <citation type="submission" date="2022-11" db="EMBL/GenBank/DDBJ databases">
        <authorList>
            <person name="Petersen C."/>
        </authorList>
    </citation>
    <scope>NUCLEOTIDE SEQUENCE</scope>
    <source>
        <strain evidence="8">IBT 30069</strain>
    </source>
</reference>
<dbReference type="GO" id="GO:0004497">
    <property type="term" value="F:monooxygenase activity"/>
    <property type="evidence" value="ECO:0007669"/>
    <property type="project" value="UniProtKB-KW"/>
</dbReference>
<evidence type="ECO:0000256" key="5">
    <source>
        <dbReference type="ARBA" id="ARBA00023136"/>
    </source>
</evidence>
<name>A0A9W9G7N4_9EURO</name>
<evidence type="ECO:0000256" key="1">
    <source>
        <dbReference type="ARBA" id="ARBA00004141"/>
    </source>
</evidence>
<keyword evidence="4" id="KW-0503">Monooxygenase</keyword>
<accession>A0A9W9G7N4</accession>
<feature type="transmembrane region" description="Helical" evidence="7">
    <location>
        <begin position="65"/>
        <end position="84"/>
    </location>
</feature>
<dbReference type="EMBL" id="JAPQKH010000002">
    <property type="protein sequence ID" value="KAJ5113388.1"/>
    <property type="molecule type" value="Genomic_DNA"/>
</dbReference>
<evidence type="ECO:0000256" key="7">
    <source>
        <dbReference type="SAM" id="Phobius"/>
    </source>
</evidence>
<protein>
    <submittedName>
        <fullName evidence="8">DUF1772-domain-containing protein</fullName>
    </submittedName>
</protein>
<keyword evidence="3 7" id="KW-1133">Transmembrane helix</keyword>
<dbReference type="PANTHER" id="PTHR35042">
    <property type="entry name" value="ANTHRONE OXYGENASE ENCC"/>
    <property type="match status" value="1"/>
</dbReference>
<dbReference type="InterPro" id="IPR013901">
    <property type="entry name" value="Anthrone_oxy"/>
</dbReference>
<comment type="similarity">
    <text evidence="6">Belongs to the anthrone oxygenase family.</text>
</comment>
<evidence type="ECO:0000313" key="9">
    <source>
        <dbReference type="Proteomes" id="UP001149165"/>
    </source>
</evidence>
<organism evidence="8 9">
    <name type="scientific">Penicillium angulare</name>
    <dbReference type="NCBI Taxonomy" id="116970"/>
    <lineage>
        <taxon>Eukaryota</taxon>
        <taxon>Fungi</taxon>
        <taxon>Dikarya</taxon>
        <taxon>Ascomycota</taxon>
        <taxon>Pezizomycotina</taxon>
        <taxon>Eurotiomycetes</taxon>
        <taxon>Eurotiomycetidae</taxon>
        <taxon>Eurotiales</taxon>
        <taxon>Aspergillaceae</taxon>
        <taxon>Penicillium</taxon>
    </lineage>
</organism>
<dbReference type="GO" id="GO:0016020">
    <property type="term" value="C:membrane"/>
    <property type="evidence" value="ECO:0007669"/>
    <property type="project" value="UniProtKB-SubCell"/>
</dbReference>
<keyword evidence="4" id="KW-0560">Oxidoreductase</keyword>
<evidence type="ECO:0000256" key="6">
    <source>
        <dbReference type="ARBA" id="ARBA00034313"/>
    </source>
</evidence>
<comment type="caution">
    <text evidence="8">The sequence shown here is derived from an EMBL/GenBank/DDBJ whole genome shotgun (WGS) entry which is preliminary data.</text>
</comment>
<evidence type="ECO:0000256" key="3">
    <source>
        <dbReference type="ARBA" id="ARBA00022989"/>
    </source>
</evidence>
<comment type="subcellular location">
    <subcellularLocation>
        <location evidence="1">Membrane</location>
        <topology evidence="1">Multi-pass membrane protein</topology>
    </subcellularLocation>
</comment>